<accession>A0A4Q9QTP3</accession>
<evidence type="ECO:0000313" key="2">
    <source>
        <dbReference type="Proteomes" id="UP000293172"/>
    </source>
</evidence>
<name>A0A4Q9QTP3_9GAMM</name>
<dbReference type="Proteomes" id="UP000293172">
    <property type="component" value="Unassembled WGS sequence"/>
</dbReference>
<comment type="caution">
    <text evidence="1">The sequence shown here is derived from an EMBL/GenBank/DDBJ whole genome shotgun (WGS) entry which is preliminary data.</text>
</comment>
<dbReference type="AlphaFoldDB" id="A0A4Q9QTP3"/>
<evidence type="ECO:0000313" key="1">
    <source>
        <dbReference type="EMBL" id="TBU86257.1"/>
    </source>
</evidence>
<dbReference type="EMBL" id="QJUL01000054">
    <property type="protein sequence ID" value="TBU86257.1"/>
    <property type="molecule type" value="Genomic_DNA"/>
</dbReference>
<proteinExistence type="predicted"/>
<gene>
    <name evidence="1" type="ORF">DNK44_23610</name>
</gene>
<reference evidence="1 2" key="1">
    <citation type="submission" date="2018-06" db="EMBL/GenBank/DDBJ databases">
        <title>Three novel Pseudomonas species isolated from symptomatic oak.</title>
        <authorList>
            <person name="Bueno-Gonzalez V."/>
            <person name="Brady C."/>
        </authorList>
    </citation>
    <scope>NUCLEOTIDE SEQUENCE [LARGE SCALE GENOMIC DNA]</scope>
    <source>
        <strain evidence="1 2">P6B</strain>
    </source>
</reference>
<dbReference type="RefSeq" id="WP_131199227.1">
    <property type="nucleotide sequence ID" value="NZ_QJUL01000054.1"/>
</dbReference>
<organism evidence="1 2">
    <name type="scientific">Phytopseudomonas dryadis</name>
    <dbReference type="NCBI Taxonomy" id="2487520"/>
    <lineage>
        <taxon>Bacteria</taxon>
        <taxon>Pseudomonadati</taxon>
        <taxon>Pseudomonadota</taxon>
        <taxon>Gammaproteobacteria</taxon>
        <taxon>Pseudomonadales</taxon>
        <taxon>Pseudomonadaceae</taxon>
        <taxon>Phytopseudomonas</taxon>
    </lineage>
</organism>
<protein>
    <submittedName>
        <fullName evidence="1">Uncharacterized protein</fullName>
    </submittedName>
</protein>
<sequence length="79" mass="8343">MPSRRHVFPGLALACTSRERLAAIDLRASGREGLPWRLTEATNGASGGIAGGPSTQAPFASRRQRVAPFPSNTQLEQAA</sequence>